<feature type="non-terminal residue" evidence="1">
    <location>
        <position position="1"/>
    </location>
</feature>
<name>A0A0F9FGX4_9ZZZZ</name>
<gene>
    <name evidence="1" type="ORF">LCGC14_1953850</name>
</gene>
<reference evidence="1" key="1">
    <citation type="journal article" date="2015" name="Nature">
        <title>Complex archaea that bridge the gap between prokaryotes and eukaryotes.</title>
        <authorList>
            <person name="Spang A."/>
            <person name="Saw J.H."/>
            <person name="Jorgensen S.L."/>
            <person name="Zaremba-Niedzwiedzka K."/>
            <person name="Martijn J."/>
            <person name="Lind A.E."/>
            <person name="van Eijk R."/>
            <person name="Schleper C."/>
            <person name="Guy L."/>
            <person name="Ettema T.J."/>
        </authorList>
    </citation>
    <scope>NUCLEOTIDE SEQUENCE</scope>
</reference>
<dbReference type="PANTHER" id="PTHR35984:SF1">
    <property type="entry name" value="PERIPLASMIC SERINE PROTEASE"/>
    <property type="match status" value="1"/>
</dbReference>
<dbReference type="EMBL" id="LAZR01021380">
    <property type="protein sequence ID" value="KKL85523.1"/>
    <property type="molecule type" value="Genomic_DNA"/>
</dbReference>
<dbReference type="Pfam" id="PF01972">
    <property type="entry name" value="SDH_protease"/>
    <property type="match status" value="1"/>
</dbReference>
<dbReference type="InterPro" id="IPR029045">
    <property type="entry name" value="ClpP/crotonase-like_dom_sf"/>
</dbReference>
<protein>
    <submittedName>
        <fullName evidence="1">Uncharacterized protein</fullName>
    </submittedName>
</protein>
<dbReference type="InterPro" id="IPR002825">
    <property type="entry name" value="Pept_S49_ser-pept_pro"/>
</dbReference>
<dbReference type="PANTHER" id="PTHR35984">
    <property type="entry name" value="PERIPLASMIC SERINE PROTEASE"/>
    <property type="match status" value="1"/>
</dbReference>
<dbReference type="AlphaFoldDB" id="A0A0F9FGX4"/>
<dbReference type="SUPFAM" id="SSF52096">
    <property type="entry name" value="ClpP/crotonase"/>
    <property type="match status" value="1"/>
</dbReference>
<accession>A0A0F9FGX4</accession>
<dbReference type="Gene3D" id="3.90.226.10">
    <property type="entry name" value="2-enoyl-CoA Hydratase, Chain A, domain 1"/>
    <property type="match status" value="1"/>
</dbReference>
<evidence type="ECO:0000313" key="1">
    <source>
        <dbReference type="EMBL" id="KKL85523.1"/>
    </source>
</evidence>
<comment type="caution">
    <text evidence="1">The sequence shown here is derived from an EMBL/GenBank/DDBJ whole genome shotgun (WGS) entry which is preliminary data.</text>
</comment>
<organism evidence="1">
    <name type="scientific">marine sediment metagenome</name>
    <dbReference type="NCBI Taxonomy" id="412755"/>
    <lineage>
        <taxon>unclassified sequences</taxon>
        <taxon>metagenomes</taxon>
        <taxon>ecological metagenomes</taxon>
    </lineage>
</organism>
<dbReference type="GO" id="GO:0016020">
    <property type="term" value="C:membrane"/>
    <property type="evidence" value="ECO:0007669"/>
    <property type="project" value="InterPro"/>
</dbReference>
<proteinExistence type="predicted"/>
<sequence length="86" mass="9539">LHSPGGLPEATDSLVEIVRSKFRHIRFIIPSVAKSAATMFALSGDKLLMERSAELGPIDPQFNFETWLQQSTSEGLVTGFYQEKTL</sequence>